<dbReference type="PANTHER" id="PTHR43721">
    <property type="entry name" value="ELONGATION FACTOR TU-RELATED"/>
    <property type="match status" value="1"/>
</dbReference>
<gene>
    <name evidence="3" type="ORF">PXEA_LOCUS17370</name>
</gene>
<name>A0A3S5ASA3_9PLAT</name>
<dbReference type="SUPFAM" id="SSF50465">
    <property type="entry name" value="EF-Tu/eEF-1alpha/eIF2-gamma C-terminal domain"/>
    <property type="match status" value="1"/>
</dbReference>
<evidence type="ECO:0000313" key="3">
    <source>
        <dbReference type="EMBL" id="VEL23930.1"/>
    </source>
</evidence>
<dbReference type="Proteomes" id="UP000784294">
    <property type="component" value="Unassembled WGS sequence"/>
</dbReference>
<dbReference type="PANTHER" id="PTHR43721:SF9">
    <property type="entry name" value="GTP-BINDING PROTEIN 1"/>
    <property type="match status" value="1"/>
</dbReference>
<evidence type="ECO:0000256" key="1">
    <source>
        <dbReference type="ARBA" id="ARBA00022741"/>
    </source>
</evidence>
<dbReference type="OrthoDB" id="248233at2759"/>
<dbReference type="InterPro" id="IPR050055">
    <property type="entry name" value="EF-Tu_GTPase"/>
</dbReference>
<dbReference type="AlphaFoldDB" id="A0A3S5ASA3"/>
<keyword evidence="4" id="KW-1185">Reference proteome</keyword>
<dbReference type="GO" id="GO:0003746">
    <property type="term" value="F:translation elongation factor activity"/>
    <property type="evidence" value="ECO:0007669"/>
    <property type="project" value="TreeGrafter"/>
</dbReference>
<evidence type="ECO:0000313" key="4">
    <source>
        <dbReference type="Proteomes" id="UP000784294"/>
    </source>
</evidence>
<reference evidence="3" key="1">
    <citation type="submission" date="2018-11" db="EMBL/GenBank/DDBJ databases">
        <authorList>
            <consortium name="Pathogen Informatics"/>
        </authorList>
    </citation>
    <scope>NUCLEOTIDE SEQUENCE</scope>
</reference>
<comment type="caution">
    <text evidence="3">The sequence shown here is derived from an EMBL/GenBank/DDBJ whole genome shotgun (WGS) entry which is preliminary data.</text>
</comment>
<dbReference type="InterPro" id="IPR009001">
    <property type="entry name" value="Transl_elong_EF1A/Init_IF2_C"/>
</dbReference>
<proteinExistence type="predicted"/>
<dbReference type="Gene3D" id="2.40.30.10">
    <property type="entry name" value="Translation factors"/>
    <property type="match status" value="1"/>
</dbReference>
<dbReference type="CDD" id="cd03708">
    <property type="entry name" value="GTPBP_III"/>
    <property type="match status" value="1"/>
</dbReference>
<dbReference type="GO" id="GO:0005525">
    <property type="term" value="F:GTP binding"/>
    <property type="evidence" value="ECO:0007669"/>
    <property type="project" value="UniProtKB-KW"/>
</dbReference>
<evidence type="ECO:0000256" key="2">
    <source>
        <dbReference type="ARBA" id="ARBA00023134"/>
    </source>
</evidence>
<keyword evidence="2" id="KW-0342">GTP-binding</keyword>
<protein>
    <submittedName>
        <fullName evidence="3">Uncharacterized protein</fullName>
    </submittedName>
</protein>
<keyword evidence="1" id="KW-0547">Nucleotide-binding</keyword>
<sequence>MILASPKLEPRACWKFTAEVLILHHPTTIWTGYQAMVHAGPIRQTATIIEIKGCDRLRTGDKDEVRFQFIKQPEYLKKGMRLVFREGKTKAVG</sequence>
<organism evidence="3 4">
    <name type="scientific">Protopolystoma xenopodis</name>
    <dbReference type="NCBI Taxonomy" id="117903"/>
    <lineage>
        <taxon>Eukaryota</taxon>
        <taxon>Metazoa</taxon>
        <taxon>Spiralia</taxon>
        <taxon>Lophotrochozoa</taxon>
        <taxon>Platyhelminthes</taxon>
        <taxon>Monogenea</taxon>
        <taxon>Polyopisthocotylea</taxon>
        <taxon>Polystomatidea</taxon>
        <taxon>Polystomatidae</taxon>
        <taxon>Protopolystoma</taxon>
    </lineage>
</organism>
<dbReference type="EMBL" id="CAAALY010064870">
    <property type="protein sequence ID" value="VEL23930.1"/>
    <property type="molecule type" value="Genomic_DNA"/>
</dbReference>
<accession>A0A3S5ASA3</accession>